<dbReference type="AlphaFoldDB" id="A0AA52H8A5"/>
<dbReference type="Pfam" id="PF04800">
    <property type="entry name" value="NDUS4"/>
    <property type="match status" value="1"/>
</dbReference>
<dbReference type="PANTHER" id="PTHR12219:SF8">
    <property type="entry name" value="NADH DEHYDROGENASE [UBIQUINONE] IRON-SULFUR PROTEIN 4, MITOCHONDRIAL"/>
    <property type="match status" value="1"/>
</dbReference>
<dbReference type="Gene3D" id="3.30.160.190">
    <property type="entry name" value="atu1810 like domain"/>
    <property type="match status" value="1"/>
</dbReference>
<evidence type="ECO:0000256" key="3">
    <source>
        <dbReference type="ARBA" id="ARBA00022660"/>
    </source>
</evidence>
<keyword evidence="3" id="KW-0679">Respiratory chain</keyword>
<dbReference type="KEGG" id="tmk:QGN29_10230"/>
<evidence type="ECO:0000313" key="7">
    <source>
        <dbReference type="EMBL" id="WND01926.1"/>
    </source>
</evidence>
<evidence type="ECO:0000256" key="5">
    <source>
        <dbReference type="ARBA" id="ARBA00022982"/>
    </source>
</evidence>
<gene>
    <name evidence="7" type="ORF">QGN29_10230</name>
</gene>
<organism evidence="7 8">
    <name type="scientific">Temperatibacter marinus</name>
    <dbReference type="NCBI Taxonomy" id="1456591"/>
    <lineage>
        <taxon>Bacteria</taxon>
        <taxon>Pseudomonadati</taxon>
        <taxon>Pseudomonadota</taxon>
        <taxon>Alphaproteobacteria</taxon>
        <taxon>Kordiimonadales</taxon>
        <taxon>Temperatibacteraceae</taxon>
        <taxon>Temperatibacter</taxon>
    </lineage>
</organism>
<protein>
    <submittedName>
        <fullName evidence="7">ETC complex I subunit</fullName>
    </submittedName>
</protein>
<dbReference type="GO" id="GO:0022900">
    <property type="term" value="P:electron transport chain"/>
    <property type="evidence" value="ECO:0007669"/>
    <property type="project" value="InterPro"/>
</dbReference>
<proteinExistence type="predicted"/>
<keyword evidence="2" id="KW-0813">Transport</keyword>
<evidence type="ECO:0000256" key="1">
    <source>
        <dbReference type="ARBA" id="ARBA00004370"/>
    </source>
</evidence>
<dbReference type="PANTHER" id="PTHR12219">
    <property type="entry name" value="NADH-UBIQUINONE OXIDOREDUCTASE"/>
    <property type="match status" value="1"/>
</dbReference>
<dbReference type="RefSeq" id="WP_310797756.1">
    <property type="nucleotide sequence ID" value="NZ_CP123872.1"/>
</dbReference>
<dbReference type="GO" id="GO:0016020">
    <property type="term" value="C:membrane"/>
    <property type="evidence" value="ECO:0007669"/>
    <property type="project" value="UniProtKB-SubCell"/>
</dbReference>
<keyword evidence="5" id="KW-0249">Electron transport</keyword>
<evidence type="ECO:0000313" key="8">
    <source>
        <dbReference type="Proteomes" id="UP001268683"/>
    </source>
</evidence>
<evidence type="ECO:0000256" key="2">
    <source>
        <dbReference type="ARBA" id="ARBA00022448"/>
    </source>
</evidence>
<accession>A0AA52H8A5</accession>
<name>A0AA52H8A5_9PROT</name>
<reference evidence="7" key="1">
    <citation type="submission" date="2023-04" db="EMBL/GenBank/DDBJ databases">
        <title>Complete genome sequence of Temperatibacter marinus.</title>
        <authorList>
            <person name="Rong J.-C."/>
            <person name="Yi M.-L."/>
            <person name="Zhao Q."/>
        </authorList>
    </citation>
    <scope>NUCLEOTIDE SEQUENCE</scope>
    <source>
        <strain evidence="7">NBRC 110045</strain>
    </source>
</reference>
<comment type="subcellular location">
    <subcellularLocation>
        <location evidence="1">Membrane</location>
    </subcellularLocation>
</comment>
<dbReference type="InterPro" id="IPR038532">
    <property type="entry name" value="NDUFS4-like_sf"/>
</dbReference>
<keyword evidence="8" id="KW-1185">Reference proteome</keyword>
<sequence>MKARIYCPSKSVTQSGSRGSDKWVLEYEPAGQKAVETLMGWTGTKDALQQVKLSFPSQDEAEAYAKRKGIDYDVKPQQSRRVRFQAYADNFK</sequence>
<dbReference type="EMBL" id="CP123872">
    <property type="protein sequence ID" value="WND01926.1"/>
    <property type="molecule type" value="Genomic_DNA"/>
</dbReference>
<evidence type="ECO:0000256" key="6">
    <source>
        <dbReference type="ARBA" id="ARBA00023136"/>
    </source>
</evidence>
<evidence type="ECO:0000256" key="4">
    <source>
        <dbReference type="ARBA" id="ARBA00022946"/>
    </source>
</evidence>
<keyword evidence="6" id="KW-0472">Membrane</keyword>
<keyword evidence="4" id="KW-0809">Transit peptide</keyword>
<dbReference type="InterPro" id="IPR006885">
    <property type="entry name" value="NADH_UbQ_FeS_4_mit-like"/>
</dbReference>
<dbReference type="Proteomes" id="UP001268683">
    <property type="component" value="Chromosome"/>
</dbReference>